<name>A0A0F9VSE6_9ZZZZ</name>
<dbReference type="AlphaFoldDB" id="A0A0F9VSE6"/>
<accession>A0A0F9VSE6</accession>
<reference evidence="1" key="1">
    <citation type="journal article" date="2015" name="Nature">
        <title>Complex archaea that bridge the gap between prokaryotes and eukaryotes.</title>
        <authorList>
            <person name="Spang A."/>
            <person name="Saw J.H."/>
            <person name="Jorgensen S.L."/>
            <person name="Zaremba-Niedzwiedzka K."/>
            <person name="Martijn J."/>
            <person name="Lind A.E."/>
            <person name="van Eijk R."/>
            <person name="Schleper C."/>
            <person name="Guy L."/>
            <person name="Ettema T.J."/>
        </authorList>
    </citation>
    <scope>NUCLEOTIDE SEQUENCE</scope>
</reference>
<sequence>MGLCIKVKNDGSTDFETFDMDDNKTGFEKYKQSGDPDKYKPEKRLINKGLFTFQFDYFQLWGYARGWEDFDDSVDIAILSSELDNLVDNGLQIWLPK</sequence>
<evidence type="ECO:0000313" key="1">
    <source>
        <dbReference type="EMBL" id="KKN76376.1"/>
    </source>
</evidence>
<protein>
    <submittedName>
        <fullName evidence="1">Uncharacterized protein</fullName>
    </submittedName>
</protein>
<organism evidence="1">
    <name type="scientific">marine sediment metagenome</name>
    <dbReference type="NCBI Taxonomy" id="412755"/>
    <lineage>
        <taxon>unclassified sequences</taxon>
        <taxon>metagenomes</taxon>
        <taxon>ecological metagenomes</taxon>
    </lineage>
</organism>
<proteinExistence type="predicted"/>
<gene>
    <name evidence="1" type="ORF">LCGC14_0370620</name>
</gene>
<dbReference type="EMBL" id="LAZR01000296">
    <property type="protein sequence ID" value="KKN76376.1"/>
    <property type="molecule type" value="Genomic_DNA"/>
</dbReference>
<comment type="caution">
    <text evidence="1">The sequence shown here is derived from an EMBL/GenBank/DDBJ whole genome shotgun (WGS) entry which is preliminary data.</text>
</comment>